<dbReference type="RefSeq" id="WP_230739677.1">
    <property type="nucleotide sequence ID" value="NZ_PGCK01000001.1"/>
</dbReference>
<dbReference type="AlphaFoldDB" id="A0AAP2W4U0"/>
<dbReference type="EMBL" id="PGCK01000001">
    <property type="protein sequence ID" value="MCD1293622.1"/>
    <property type="molecule type" value="Genomic_DNA"/>
</dbReference>
<proteinExistence type="predicted"/>
<name>A0AAP2W4U0_9EURY</name>
<evidence type="ECO:0000256" key="1">
    <source>
        <dbReference type="SAM" id="Phobius"/>
    </source>
</evidence>
<evidence type="ECO:0000313" key="2">
    <source>
        <dbReference type="EMBL" id="MCD1293622.1"/>
    </source>
</evidence>
<keyword evidence="1" id="KW-1133">Transmembrane helix</keyword>
<comment type="caution">
    <text evidence="2">The sequence shown here is derived from an EMBL/GenBank/DDBJ whole genome shotgun (WGS) entry which is preliminary data.</text>
</comment>
<gene>
    <name evidence="2" type="ORF">CUJ83_01240</name>
</gene>
<dbReference type="Proteomes" id="UP001320159">
    <property type="component" value="Unassembled WGS sequence"/>
</dbReference>
<protein>
    <submittedName>
        <fullName evidence="2">Uncharacterized protein</fullName>
    </submittedName>
</protein>
<dbReference type="InterPro" id="IPR056918">
    <property type="entry name" value="8xMP"/>
</dbReference>
<keyword evidence="3" id="KW-1185">Reference proteome</keyword>
<organism evidence="2 3">
    <name type="scientific">Methanooceanicella nereidis</name>
    <dbReference type="NCBI Taxonomy" id="2052831"/>
    <lineage>
        <taxon>Archaea</taxon>
        <taxon>Methanobacteriati</taxon>
        <taxon>Methanobacteriota</taxon>
        <taxon>Stenosarchaea group</taxon>
        <taxon>Methanomicrobia</taxon>
        <taxon>Methanocellales</taxon>
        <taxon>Methanocellaceae</taxon>
        <taxon>Methanooceanicella</taxon>
    </lineage>
</organism>
<feature type="transmembrane region" description="Helical" evidence="1">
    <location>
        <begin position="49"/>
        <end position="66"/>
    </location>
</feature>
<sequence length="163" mass="18500">MADKETQMLETGGETIIDASKTVNPTLFEQYKIMVATTSEVTKNRQTTNSFYVAVNTFLIAAMGLIKNLPQYGVILISITGMVVCTFWFMNIASYRNLNHAKFQVIHEMERELPVQMFSQEEAVYKKLRHIPFTKIECSAPFLIGIIYSVIIILQILQLVGLV</sequence>
<accession>A0AAP2W4U0</accession>
<evidence type="ECO:0000313" key="3">
    <source>
        <dbReference type="Proteomes" id="UP001320159"/>
    </source>
</evidence>
<keyword evidence="1" id="KW-0472">Membrane</keyword>
<dbReference type="Pfam" id="PF24838">
    <property type="entry name" value="8xMP"/>
    <property type="match status" value="1"/>
</dbReference>
<reference evidence="2 3" key="1">
    <citation type="submission" date="2017-11" db="EMBL/GenBank/DDBJ databases">
        <title>Isolation and Characterization of Family Methanocellaceae Species from Potential Methane Hydrate Area Offshore Southwestern Taiwan.</title>
        <authorList>
            <person name="Zhang W.-L."/>
            <person name="Chen W.-C."/>
            <person name="Lai M.-C."/>
            <person name="Chen S.-C."/>
        </authorList>
    </citation>
    <scope>NUCLEOTIDE SEQUENCE [LARGE SCALE GENOMIC DNA]</scope>
    <source>
        <strain evidence="2 3">CWC-04</strain>
    </source>
</reference>
<keyword evidence="1" id="KW-0812">Transmembrane</keyword>
<feature type="transmembrane region" description="Helical" evidence="1">
    <location>
        <begin position="136"/>
        <end position="157"/>
    </location>
</feature>
<feature type="transmembrane region" description="Helical" evidence="1">
    <location>
        <begin position="72"/>
        <end position="93"/>
    </location>
</feature>